<keyword evidence="4" id="KW-1185">Reference proteome</keyword>
<dbReference type="InterPro" id="IPR050523">
    <property type="entry name" value="AKR_Detox_Biosynth"/>
</dbReference>
<evidence type="ECO:0000313" key="4">
    <source>
        <dbReference type="Proteomes" id="UP001271007"/>
    </source>
</evidence>
<dbReference type="Pfam" id="PF00248">
    <property type="entry name" value="Aldo_ket_red"/>
    <property type="match status" value="1"/>
</dbReference>
<dbReference type="Proteomes" id="UP001271007">
    <property type="component" value="Unassembled WGS sequence"/>
</dbReference>
<gene>
    <name evidence="3" type="ORF">LTR09_000034</name>
</gene>
<comment type="caution">
    <text evidence="3">The sequence shown here is derived from an EMBL/GenBank/DDBJ whole genome shotgun (WGS) entry which is preliminary data.</text>
</comment>
<dbReference type="PANTHER" id="PTHR43364">
    <property type="entry name" value="NADH-SPECIFIC METHYLGLYOXAL REDUCTASE-RELATED"/>
    <property type="match status" value="1"/>
</dbReference>
<dbReference type="InterPro" id="IPR020471">
    <property type="entry name" value="AKR"/>
</dbReference>
<sequence length="352" mass="39173">MPLLTSTGKGPRVILGTMTFGPDTDAGARITSLDTYNSILQKFISAGHTELDTARTYINGKQEAWTRSADYASKGFSIATKCYPVPAGNHSASNLEESFNKSLSELGTDCVDIFYLHAADRSLPFTEPLKKLDELHKKGKFVQLGLSNFTAFEVAEVVMHCKYNNWVRPTIYQGMYNAITRSLDAELIPVCRRYGLDVVVYNPIAGGIFSGKYKSKDIAPDDGGRFSDAGNAKTAANYRQRYFKDATFDALRMIEPVVQKHNLTLLETAFRWLTHHSSLNIKDGGNDGIIVGVSSEQQLEQNMADLQKGPLPQEVVDVLDQAWAVCQPTTANYWHLDLKYTYDTREALFGKK</sequence>
<keyword evidence="1" id="KW-0560">Oxidoreductase</keyword>
<protein>
    <recommendedName>
        <fullName evidence="2">NADP-dependent oxidoreductase domain-containing protein</fullName>
    </recommendedName>
</protein>
<reference evidence="3" key="1">
    <citation type="submission" date="2023-04" db="EMBL/GenBank/DDBJ databases">
        <title>Black Yeasts Isolated from many extreme environments.</title>
        <authorList>
            <person name="Coleine C."/>
            <person name="Stajich J.E."/>
            <person name="Selbmann L."/>
        </authorList>
    </citation>
    <scope>NUCLEOTIDE SEQUENCE</scope>
    <source>
        <strain evidence="3">CCFEE 5312</strain>
    </source>
</reference>
<dbReference type="EMBL" id="JAWDJX010000001">
    <property type="protein sequence ID" value="KAK3058470.1"/>
    <property type="molecule type" value="Genomic_DNA"/>
</dbReference>
<feature type="domain" description="NADP-dependent oxidoreductase" evidence="2">
    <location>
        <begin position="13"/>
        <end position="323"/>
    </location>
</feature>
<dbReference type="Gene3D" id="3.20.20.100">
    <property type="entry name" value="NADP-dependent oxidoreductase domain"/>
    <property type="match status" value="1"/>
</dbReference>
<evidence type="ECO:0000256" key="1">
    <source>
        <dbReference type="ARBA" id="ARBA00023002"/>
    </source>
</evidence>
<dbReference type="PRINTS" id="PR00069">
    <property type="entry name" value="ALDKETRDTASE"/>
</dbReference>
<evidence type="ECO:0000259" key="2">
    <source>
        <dbReference type="Pfam" id="PF00248"/>
    </source>
</evidence>
<proteinExistence type="predicted"/>
<evidence type="ECO:0000313" key="3">
    <source>
        <dbReference type="EMBL" id="KAK3058470.1"/>
    </source>
</evidence>
<dbReference type="CDD" id="cd19075">
    <property type="entry name" value="AKR_AKR7A1-5"/>
    <property type="match status" value="1"/>
</dbReference>
<dbReference type="GO" id="GO:0016491">
    <property type="term" value="F:oxidoreductase activity"/>
    <property type="evidence" value="ECO:0007669"/>
    <property type="project" value="UniProtKB-KW"/>
</dbReference>
<dbReference type="PANTHER" id="PTHR43364:SF4">
    <property type="entry name" value="NAD(P)-LINKED OXIDOREDUCTASE SUPERFAMILY PROTEIN"/>
    <property type="match status" value="1"/>
</dbReference>
<accession>A0AAJ0LWZ3</accession>
<organism evidence="3 4">
    <name type="scientific">Extremus antarcticus</name>
    <dbReference type="NCBI Taxonomy" id="702011"/>
    <lineage>
        <taxon>Eukaryota</taxon>
        <taxon>Fungi</taxon>
        <taxon>Dikarya</taxon>
        <taxon>Ascomycota</taxon>
        <taxon>Pezizomycotina</taxon>
        <taxon>Dothideomycetes</taxon>
        <taxon>Dothideomycetidae</taxon>
        <taxon>Mycosphaerellales</taxon>
        <taxon>Extremaceae</taxon>
        <taxon>Extremus</taxon>
    </lineage>
</organism>
<dbReference type="InterPro" id="IPR023210">
    <property type="entry name" value="NADP_OxRdtase_dom"/>
</dbReference>
<dbReference type="InterPro" id="IPR036812">
    <property type="entry name" value="NAD(P)_OxRdtase_dom_sf"/>
</dbReference>
<name>A0AAJ0LWZ3_9PEZI</name>
<dbReference type="SUPFAM" id="SSF51430">
    <property type="entry name" value="NAD(P)-linked oxidoreductase"/>
    <property type="match status" value="1"/>
</dbReference>
<dbReference type="AlphaFoldDB" id="A0AAJ0LWZ3"/>